<feature type="region of interest" description="Disordered" evidence="9">
    <location>
        <begin position="265"/>
        <end position="381"/>
    </location>
</feature>
<comment type="caution">
    <text evidence="11">The sequence shown here is derived from an EMBL/GenBank/DDBJ whole genome shotgun (WGS) entry which is preliminary data.</text>
</comment>
<dbReference type="SUPFAM" id="SSF57850">
    <property type="entry name" value="RING/U-box"/>
    <property type="match status" value="1"/>
</dbReference>
<feature type="compositionally biased region" description="Low complexity" evidence="9">
    <location>
        <begin position="355"/>
        <end position="379"/>
    </location>
</feature>
<keyword evidence="3" id="KW-0808">Transferase</keyword>
<dbReference type="InterPro" id="IPR001841">
    <property type="entry name" value="Znf_RING"/>
</dbReference>
<dbReference type="PANTHER" id="PTHR22937">
    <property type="entry name" value="E3 UBIQUITIN-PROTEIN LIGASE RNF165"/>
    <property type="match status" value="1"/>
</dbReference>
<feature type="compositionally biased region" description="Polar residues" evidence="9">
    <location>
        <begin position="139"/>
        <end position="153"/>
    </location>
</feature>
<keyword evidence="6" id="KW-0833">Ubl conjugation pathway</keyword>
<feature type="compositionally biased region" description="Polar residues" evidence="9">
    <location>
        <begin position="324"/>
        <end position="348"/>
    </location>
</feature>
<keyword evidence="7" id="KW-0862">Zinc</keyword>
<evidence type="ECO:0000256" key="7">
    <source>
        <dbReference type="ARBA" id="ARBA00022833"/>
    </source>
</evidence>
<evidence type="ECO:0000256" key="4">
    <source>
        <dbReference type="ARBA" id="ARBA00022723"/>
    </source>
</evidence>
<keyword evidence="12" id="KW-1185">Reference proteome</keyword>
<dbReference type="InterPro" id="IPR013083">
    <property type="entry name" value="Znf_RING/FYVE/PHD"/>
</dbReference>
<dbReference type="GO" id="GO:0008270">
    <property type="term" value="F:zinc ion binding"/>
    <property type="evidence" value="ECO:0007669"/>
    <property type="project" value="UniProtKB-KW"/>
</dbReference>
<accession>A0AAV6XN29</accession>
<evidence type="ECO:0000256" key="3">
    <source>
        <dbReference type="ARBA" id="ARBA00022679"/>
    </source>
</evidence>
<organism evidence="11 12">
    <name type="scientific">Buddleja alternifolia</name>
    <dbReference type="NCBI Taxonomy" id="168488"/>
    <lineage>
        <taxon>Eukaryota</taxon>
        <taxon>Viridiplantae</taxon>
        <taxon>Streptophyta</taxon>
        <taxon>Embryophyta</taxon>
        <taxon>Tracheophyta</taxon>
        <taxon>Spermatophyta</taxon>
        <taxon>Magnoliopsida</taxon>
        <taxon>eudicotyledons</taxon>
        <taxon>Gunneridae</taxon>
        <taxon>Pentapetalae</taxon>
        <taxon>asterids</taxon>
        <taxon>lamiids</taxon>
        <taxon>Lamiales</taxon>
        <taxon>Scrophulariaceae</taxon>
        <taxon>Buddlejeae</taxon>
        <taxon>Buddleja</taxon>
    </lineage>
</organism>
<feature type="compositionally biased region" description="Basic and acidic residues" evidence="9">
    <location>
        <begin position="271"/>
        <end position="289"/>
    </location>
</feature>
<evidence type="ECO:0000313" key="11">
    <source>
        <dbReference type="EMBL" id="KAG8381976.1"/>
    </source>
</evidence>
<sequence>MCAQLDKALQQVGGDVDDAVEFLVAEEESLDQIVSHDESYHSENNLSGFSLSPQHAIRVVIGNRESLQLFMDGYSGKRGTGGLMPTRKGYNHNVTFKDTANDRLDNDQNHKLCNRIGCSGKIKYNQNTNIGSSDKAKCTNPTFYPSDGNETIGSSSSSSSVMTRTKRSFLDSKRSVPPQLEFDSSESTPEFLSSPSGSSTVTEIGSSSKIRPREKIRHKFGPNNRNTCPTSSVPSVSQSSSSNNQSRFGLRNMKCNSIPDVVVSYSSSESKSAEKNAMKKRSTEGESSRGRKTPLDGPFYPSTSGISISGEDTSGAASVRTRRSMNVNNSTTRLSYRQNERNSLSFQEPETELTINIGGSSNSSSGSSSYSISSSNGDSRTTNMPFILSELGFTRFMNRDAFQRYNMDGITEVLLALERIEQDEELTHEQVRALETGLFLSGLNLYDQHRDMRLDIDNMSYEELLALEERMGTVSTALSEESLLKCLRKSIYQETPSEVRVKGSGEDGDDNKCSICQEEYILGDEIGKLVECHHGFHSTCINQWLRVKNWCPICKASAESPSS</sequence>
<evidence type="ECO:0000256" key="8">
    <source>
        <dbReference type="PROSITE-ProRule" id="PRU00175"/>
    </source>
</evidence>
<dbReference type="GO" id="GO:0061630">
    <property type="term" value="F:ubiquitin protein ligase activity"/>
    <property type="evidence" value="ECO:0007669"/>
    <property type="project" value="UniProtKB-EC"/>
</dbReference>
<dbReference type="SMART" id="SM00184">
    <property type="entry name" value="RING"/>
    <property type="match status" value="1"/>
</dbReference>
<feature type="compositionally biased region" description="Basic residues" evidence="9">
    <location>
        <begin position="210"/>
        <end position="220"/>
    </location>
</feature>
<dbReference type="InterPro" id="IPR045191">
    <property type="entry name" value="MBR1/2-like"/>
</dbReference>
<feature type="region of interest" description="Disordered" evidence="9">
    <location>
        <begin position="129"/>
        <end position="253"/>
    </location>
</feature>
<protein>
    <recommendedName>
        <fullName evidence="2">RING-type E3 ubiquitin transferase</fullName>
        <ecNumber evidence="2">2.3.2.27</ecNumber>
    </recommendedName>
</protein>
<keyword evidence="4" id="KW-0479">Metal-binding</keyword>
<comment type="catalytic activity">
    <reaction evidence="1">
        <text>S-ubiquitinyl-[E2 ubiquitin-conjugating enzyme]-L-cysteine + [acceptor protein]-L-lysine = [E2 ubiquitin-conjugating enzyme]-L-cysteine + N(6)-ubiquitinyl-[acceptor protein]-L-lysine.</text>
        <dbReference type="EC" id="2.3.2.27"/>
    </reaction>
</comment>
<evidence type="ECO:0000256" key="6">
    <source>
        <dbReference type="ARBA" id="ARBA00022786"/>
    </source>
</evidence>
<dbReference type="PROSITE" id="PS50089">
    <property type="entry name" value="ZF_RING_2"/>
    <property type="match status" value="1"/>
</dbReference>
<dbReference type="Gene3D" id="3.30.40.10">
    <property type="entry name" value="Zinc/RING finger domain, C3HC4 (zinc finger)"/>
    <property type="match status" value="1"/>
</dbReference>
<dbReference type="PANTHER" id="PTHR22937:SF136">
    <property type="entry name" value="RING-TYPE E3 UBIQUITIN TRANSFERASE"/>
    <property type="match status" value="1"/>
</dbReference>
<dbReference type="Pfam" id="PF13639">
    <property type="entry name" value="zf-RING_2"/>
    <property type="match status" value="1"/>
</dbReference>
<dbReference type="EMBL" id="WHWC01000005">
    <property type="protein sequence ID" value="KAG8381976.1"/>
    <property type="molecule type" value="Genomic_DNA"/>
</dbReference>
<dbReference type="EC" id="2.3.2.27" evidence="2"/>
<feature type="compositionally biased region" description="Polar residues" evidence="9">
    <location>
        <begin position="185"/>
        <end position="209"/>
    </location>
</feature>
<evidence type="ECO:0000256" key="1">
    <source>
        <dbReference type="ARBA" id="ARBA00000900"/>
    </source>
</evidence>
<dbReference type="AlphaFoldDB" id="A0AAV6XN29"/>
<name>A0AAV6XN29_9LAMI</name>
<reference evidence="11" key="1">
    <citation type="submission" date="2019-10" db="EMBL/GenBank/DDBJ databases">
        <authorList>
            <person name="Zhang R."/>
            <person name="Pan Y."/>
            <person name="Wang J."/>
            <person name="Ma R."/>
            <person name="Yu S."/>
        </authorList>
    </citation>
    <scope>NUCLEOTIDE SEQUENCE</scope>
    <source>
        <strain evidence="11">LA-IB0</strain>
        <tissue evidence="11">Leaf</tissue>
    </source>
</reference>
<evidence type="ECO:0000313" key="12">
    <source>
        <dbReference type="Proteomes" id="UP000826271"/>
    </source>
</evidence>
<evidence type="ECO:0000259" key="10">
    <source>
        <dbReference type="PROSITE" id="PS50089"/>
    </source>
</evidence>
<dbReference type="Proteomes" id="UP000826271">
    <property type="component" value="Unassembled WGS sequence"/>
</dbReference>
<evidence type="ECO:0000256" key="2">
    <source>
        <dbReference type="ARBA" id="ARBA00012483"/>
    </source>
</evidence>
<gene>
    <name evidence="11" type="ORF">BUALT_Bualt05G0028500</name>
</gene>
<proteinExistence type="predicted"/>
<evidence type="ECO:0000256" key="9">
    <source>
        <dbReference type="SAM" id="MobiDB-lite"/>
    </source>
</evidence>
<feature type="domain" description="RING-type" evidence="10">
    <location>
        <begin position="513"/>
        <end position="555"/>
    </location>
</feature>
<evidence type="ECO:0000256" key="5">
    <source>
        <dbReference type="ARBA" id="ARBA00022771"/>
    </source>
</evidence>
<keyword evidence="5 8" id="KW-0863">Zinc-finger</keyword>
<feature type="compositionally biased region" description="Low complexity" evidence="9">
    <location>
        <begin position="231"/>
        <end position="246"/>
    </location>
</feature>
<feature type="compositionally biased region" description="Polar residues" evidence="9">
    <location>
        <begin position="301"/>
        <end position="316"/>
    </location>
</feature>